<comment type="caution">
    <text evidence="1">The sequence shown here is derived from an EMBL/GenBank/DDBJ whole genome shotgun (WGS) entry which is preliminary data.</text>
</comment>
<dbReference type="Proteomes" id="UP001515480">
    <property type="component" value="Unassembled WGS sequence"/>
</dbReference>
<accession>A0AB34J3M3</accession>
<dbReference type="EMBL" id="JBGBPQ010000013">
    <property type="protein sequence ID" value="KAL1511924.1"/>
    <property type="molecule type" value="Genomic_DNA"/>
</dbReference>
<proteinExistence type="predicted"/>
<reference evidence="1 2" key="1">
    <citation type="journal article" date="2024" name="Science">
        <title>Giant polyketide synthase enzymes in the biosynthesis of giant marine polyether toxins.</title>
        <authorList>
            <person name="Fallon T.R."/>
            <person name="Shende V.V."/>
            <person name="Wierzbicki I.H."/>
            <person name="Pendleton A.L."/>
            <person name="Watervoot N.F."/>
            <person name="Auber R.P."/>
            <person name="Gonzalez D.J."/>
            <person name="Wisecaver J.H."/>
            <person name="Moore B.S."/>
        </authorList>
    </citation>
    <scope>NUCLEOTIDE SEQUENCE [LARGE SCALE GENOMIC DNA]</scope>
    <source>
        <strain evidence="1 2">12B1</strain>
    </source>
</reference>
<organism evidence="1 2">
    <name type="scientific">Prymnesium parvum</name>
    <name type="common">Toxic golden alga</name>
    <dbReference type="NCBI Taxonomy" id="97485"/>
    <lineage>
        <taxon>Eukaryota</taxon>
        <taxon>Haptista</taxon>
        <taxon>Haptophyta</taxon>
        <taxon>Prymnesiophyceae</taxon>
        <taxon>Prymnesiales</taxon>
        <taxon>Prymnesiaceae</taxon>
        <taxon>Prymnesium</taxon>
    </lineage>
</organism>
<keyword evidence="2" id="KW-1185">Reference proteome</keyword>
<evidence type="ECO:0000313" key="1">
    <source>
        <dbReference type="EMBL" id="KAL1511924.1"/>
    </source>
</evidence>
<gene>
    <name evidence="1" type="ORF">AB1Y20_005205</name>
</gene>
<protein>
    <submittedName>
        <fullName evidence="1">Uncharacterized protein</fullName>
    </submittedName>
</protein>
<sequence>MPHCPLAAGWVWGHSDTGLRHGGAGRHAVRLSGAGIWEHRRGDSHVWLHTCGHIRRRPGTGIWIPPCCRCLRLDCVGWSLWGHLWRLCDGRRFHDEGRPWEGCQPEADEKGAIGSCVGSTGIRRSMPHILQLCNSSRCYVASYSHLVLQIGSHAVKLIF</sequence>
<dbReference type="AlphaFoldDB" id="A0AB34J3M3"/>
<name>A0AB34J3M3_PRYPA</name>
<evidence type="ECO:0000313" key="2">
    <source>
        <dbReference type="Proteomes" id="UP001515480"/>
    </source>
</evidence>